<feature type="non-terminal residue" evidence="1">
    <location>
        <position position="1"/>
    </location>
</feature>
<dbReference type="OrthoDB" id="418237at2759"/>
<gene>
    <name evidence="1" type="ORF">CR513_04529</name>
</gene>
<reference evidence="1" key="1">
    <citation type="submission" date="2018-05" db="EMBL/GenBank/DDBJ databases">
        <title>Draft genome of Mucuna pruriens seed.</title>
        <authorList>
            <person name="Nnadi N.E."/>
            <person name="Vos R."/>
            <person name="Hasami M.H."/>
            <person name="Devisetty U.K."/>
            <person name="Aguiy J.C."/>
        </authorList>
    </citation>
    <scope>NUCLEOTIDE SEQUENCE [LARGE SCALE GENOMIC DNA]</scope>
    <source>
        <strain evidence="1">JCA_2017</strain>
    </source>
</reference>
<comment type="caution">
    <text evidence="1">The sequence shown here is derived from an EMBL/GenBank/DDBJ whole genome shotgun (WGS) entry which is preliminary data.</text>
</comment>
<dbReference type="Proteomes" id="UP000257109">
    <property type="component" value="Unassembled WGS sequence"/>
</dbReference>
<accession>A0A371I751</accession>
<proteinExistence type="predicted"/>
<dbReference type="AlphaFoldDB" id="A0A371I751"/>
<evidence type="ECO:0008006" key="3">
    <source>
        <dbReference type="Google" id="ProtNLM"/>
    </source>
</evidence>
<name>A0A371I751_MUCPR</name>
<protein>
    <recommendedName>
        <fullName evidence="3">Copia protein</fullName>
    </recommendedName>
</protein>
<organism evidence="1 2">
    <name type="scientific">Mucuna pruriens</name>
    <name type="common">Velvet bean</name>
    <name type="synonym">Dolichos pruriens</name>
    <dbReference type="NCBI Taxonomy" id="157652"/>
    <lineage>
        <taxon>Eukaryota</taxon>
        <taxon>Viridiplantae</taxon>
        <taxon>Streptophyta</taxon>
        <taxon>Embryophyta</taxon>
        <taxon>Tracheophyta</taxon>
        <taxon>Spermatophyta</taxon>
        <taxon>Magnoliopsida</taxon>
        <taxon>eudicotyledons</taxon>
        <taxon>Gunneridae</taxon>
        <taxon>Pentapetalae</taxon>
        <taxon>rosids</taxon>
        <taxon>fabids</taxon>
        <taxon>Fabales</taxon>
        <taxon>Fabaceae</taxon>
        <taxon>Papilionoideae</taxon>
        <taxon>50 kb inversion clade</taxon>
        <taxon>NPAAA clade</taxon>
        <taxon>indigoferoid/millettioid clade</taxon>
        <taxon>Phaseoleae</taxon>
        <taxon>Mucuna</taxon>
    </lineage>
</organism>
<sequence>MTGLHMEQEDSTQIFGDNQAAISITNDSVFHSKTKHFKIKLFSFSERFKGKEKHYLLVVLPIYLHYPCTTRQHQGCCSSKVFITS</sequence>
<evidence type="ECO:0000313" key="1">
    <source>
        <dbReference type="EMBL" id="RDY10877.1"/>
    </source>
</evidence>
<keyword evidence="2" id="KW-1185">Reference proteome</keyword>
<dbReference type="EMBL" id="QJKJ01000756">
    <property type="protein sequence ID" value="RDY10877.1"/>
    <property type="molecule type" value="Genomic_DNA"/>
</dbReference>
<evidence type="ECO:0000313" key="2">
    <source>
        <dbReference type="Proteomes" id="UP000257109"/>
    </source>
</evidence>